<dbReference type="Gene3D" id="1.25.10.10">
    <property type="entry name" value="Leucine-rich Repeat Variant"/>
    <property type="match status" value="1"/>
</dbReference>
<evidence type="ECO:0000313" key="4">
    <source>
        <dbReference type="Proteomes" id="UP000694925"/>
    </source>
</evidence>
<comment type="similarity">
    <text evidence="3">Belongs to the BRAT1 family.</text>
</comment>
<reference evidence="5" key="1">
    <citation type="submission" date="2025-08" db="UniProtKB">
        <authorList>
            <consortium name="RefSeq"/>
        </authorList>
    </citation>
    <scope>IDENTIFICATION</scope>
    <source>
        <tissue evidence="5">Whole body</tissue>
    </source>
</reference>
<dbReference type="GO" id="GO:0006974">
    <property type="term" value="P:DNA damage response"/>
    <property type="evidence" value="ECO:0007669"/>
    <property type="project" value="InterPro"/>
</dbReference>
<keyword evidence="2" id="KW-0963">Cytoplasm</keyword>
<dbReference type="SUPFAM" id="SSF48371">
    <property type="entry name" value="ARM repeat"/>
    <property type="match status" value="1"/>
</dbReference>
<sequence length="954" mass="110075">MASLKNNKRLSEVLELFLLPNYNIVSTTSLDLLLSHISENIKECNADDYEKCEIFQKWVIKATDVWSHEHVPVQPIVIFTLKLVGLASRNELLFHYWQYQDVYNKLCNIFNLHKDDLPISVKMAYTTMLSSLIKHRSGRQWIIDSGVWTDIVKYAHGNYTLYVTHESHKFLCHLLLQEQQNTDFCKEVILTMATPMINNTLESPPYRVSEDSYLDQNKVLCATLDLLTSIIENTIFENSENTISELCLEILSLDTRSKALFEACISTKLLPHIRKLVILCMFVPLKRTVREKKEMVDADVSQKFCWDLSFITLMLLSKTYVIEVVEINKILMVYWKKLQSLHEFKLGEEHKFELQVITIMIVPLAVCIKHTYREHDIFDMFITKMFDVTCTTVQRLAYNVRDAIVKNDLCVSHIAKVSIDKLLEMTNIMDREIAVITFQVLCHVLKNCVPDGNAAKQCLNDTLNSDNGPRRVMYKDPLEGDPIVDHPMLLSSLLNGLAVMTEKFKLKWQECVETICLLSLAQEILNHPGTEPMICVKALQVCKLAIQNFMPPNLVLLVETDNHMNEIGPTFYRRLHDITWKVRDSVLEVLNTIATISENKYPAFQEFLLANDFLSLAIEIAKTDSERYVRASALIFISSTVRINKLWDKKLSQFNLPEVAINLFNGESEAIVRKEAVILIKELYVHRKWPKNVIETISRTMATAAVLDLDWEVKQNALEYWKHFIESHLADQGVLDDHFPKVTFSKEHRKIVSLNETEIKRRLNKALDELAKQNCLGVLLVTLKDDSDFAVCKMSARLINKLKTFLLKYKLNEPLPVSPLPKDSATFDTSYVKYEPTLSNNVESCSYTNEKTTNDSSNVIEEIVDANDANLLASIYKNSMTMDSEPEKSEQKTFRYISCVTRESFLQTIFNSDIYAYIEEKNRWLTSYTTSFESVVEDILTMYTKNDVNTMDCY</sequence>
<name>A0AAJ7N9Q4_9HYME</name>
<keyword evidence="4" id="KW-1185">Reference proteome</keyword>
<protein>
    <submittedName>
        <fullName evidence="5">Uncharacterized protein LOC108627770</fullName>
    </submittedName>
</protein>
<accession>A0AAJ7N9Q4</accession>
<dbReference type="RefSeq" id="XP_017884705.1">
    <property type="nucleotide sequence ID" value="XM_018029216.2"/>
</dbReference>
<dbReference type="InterPro" id="IPR011989">
    <property type="entry name" value="ARM-like"/>
</dbReference>
<comment type="subcellular location">
    <subcellularLocation>
        <location evidence="1">Cytoplasm</location>
    </subcellularLocation>
</comment>
<organism evidence="4 5">
    <name type="scientific">Ceratina calcarata</name>
    <dbReference type="NCBI Taxonomy" id="156304"/>
    <lineage>
        <taxon>Eukaryota</taxon>
        <taxon>Metazoa</taxon>
        <taxon>Ecdysozoa</taxon>
        <taxon>Arthropoda</taxon>
        <taxon>Hexapoda</taxon>
        <taxon>Insecta</taxon>
        <taxon>Pterygota</taxon>
        <taxon>Neoptera</taxon>
        <taxon>Endopterygota</taxon>
        <taxon>Hymenoptera</taxon>
        <taxon>Apocrita</taxon>
        <taxon>Aculeata</taxon>
        <taxon>Apoidea</taxon>
        <taxon>Anthophila</taxon>
        <taxon>Apidae</taxon>
        <taxon>Ceratina</taxon>
        <taxon>Zadontomerus</taxon>
    </lineage>
</organism>
<dbReference type="InterPro" id="IPR038904">
    <property type="entry name" value="BRAT1"/>
</dbReference>
<evidence type="ECO:0000256" key="1">
    <source>
        <dbReference type="ARBA" id="ARBA00004496"/>
    </source>
</evidence>
<dbReference type="GO" id="GO:0005737">
    <property type="term" value="C:cytoplasm"/>
    <property type="evidence" value="ECO:0007669"/>
    <property type="project" value="UniProtKB-SubCell"/>
</dbReference>
<gene>
    <name evidence="5" type="primary">LOC108627770</name>
</gene>
<proteinExistence type="inferred from homology"/>
<dbReference type="KEGG" id="ccal:108627770"/>
<dbReference type="PANTHER" id="PTHR21331:SF2">
    <property type="entry name" value="BRCA1-ASSOCIATED ATM ACTIVATOR 1"/>
    <property type="match status" value="1"/>
</dbReference>
<dbReference type="GO" id="GO:0008283">
    <property type="term" value="P:cell population proliferation"/>
    <property type="evidence" value="ECO:0007669"/>
    <property type="project" value="InterPro"/>
</dbReference>
<dbReference type="GO" id="GO:0005634">
    <property type="term" value="C:nucleus"/>
    <property type="evidence" value="ECO:0007669"/>
    <property type="project" value="TreeGrafter"/>
</dbReference>
<dbReference type="GeneID" id="108627770"/>
<dbReference type="AlphaFoldDB" id="A0AAJ7N9Q4"/>
<evidence type="ECO:0000256" key="3">
    <source>
        <dbReference type="ARBA" id="ARBA00061308"/>
    </source>
</evidence>
<dbReference type="InterPro" id="IPR016024">
    <property type="entry name" value="ARM-type_fold"/>
</dbReference>
<evidence type="ECO:0000256" key="2">
    <source>
        <dbReference type="ARBA" id="ARBA00022490"/>
    </source>
</evidence>
<dbReference type="Proteomes" id="UP000694925">
    <property type="component" value="Unplaced"/>
</dbReference>
<dbReference type="PANTHER" id="PTHR21331">
    <property type="entry name" value="BRCA1-ASSOCIATED ATM ACTIVATOR 1"/>
    <property type="match status" value="1"/>
</dbReference>
<evidence type="ECO:0000313" key="5">
    <source>
        <dbReference type="RefSeq" id="XP_017884705.1"/>
    </source>
</evidence>